<dbReference type="PROSITE" id="PS50005">
    <property type="entry name" value="TPR"/>
    <property type="match status" value="2"/>
</dbReference>
<sequence length="688" mass="77653">MNAISQQIQDKHPQFNQTIDGASRLVLANEYYNRSVQADLSVEERIKERLKAKKICLEVLTEAPDQVDMLNIMGRISMDEMDFDSALVLLTKALKADPEMITSWINMAYLHLICRKPEHAEKCLNHVLKLDPNNLRAQKVLAYTKLQHGNYIEAFQTYRALIKQGMIDETIQSGLAQAAPMIKADAFDPQLQSDVESFMKLPEVNPEAFATLAISLLDHKYGLSNEDGQLDLDELANDHFLLQCLSNIQMPSQSIEELARSLRYCVLADSLHNTRIRDELVNLAVALSLYSSNNEYVMEVKPDEQQGLEALIMLLNGFVSDKTWQPNDIAGALVLVTMYQPISSLGISEDISERSINDWADFMQPIVEKSLFDNLYLAELASENPKLSSKNKNANNGGSSVISEHYNESPYPRWTSLGYHAPTDYLQALHTELPHFQPAHQLKGKTLEFLVAGCGTGLQAIRAAKYFNNIKVTAVDLSPASVAYARMMAMKLRVDNVEFFEGNLLDVKALGKTFDVIECSGVLHHMPNPQEGLQALYDVLADHGLIKIGLYSELARQQITATKDIIETNEIKPTLENIQQFRAMLMNKEIDGDYSEIVSRPDFYTSSGCRDLLFNPIEHLYTLPKVSALLEQFSLNFLGFIGVSNQYKSQFDAAFPLDQTRSSLENWDQIEQENPQMFNCMYQLYCSK</sequence>
<dbReference type="InterPro" id="IPR029063">
    <property type="entry name" value="SAM-dependent_MTases_sf"/>
</dbReference>
<dbReference type="EMBL" id="BSNM01000015">
    <property type="protein sequence ID" value="GLQ32226.1"/>
    <property type="molecule type" value="Genomic_DNA"/>
</dbReference>
<evidence type="ECO:0000313" key="3">
    <source>
        <dbReference type="EMBL" id="GLQ32226.1"/>
    </source>
</evidence>
<dbReference type="AlphaFoldDB" id="A0AA37SD02"/>
<evidence type="ECO:0000256" key="1">
    <source>
        <dbReference type="PROSITE-ProRule" id="PRU00339"/>
    </source>
</evidence>
<dbReference type="InterPro" id="IPR025714">
    <property type="entry name" value="Methyltranfer_dom"/>
</dbReference>
<name>A0AA37SD02_9GAMM</name>
<reference evidence="3" key="1">
    <citation type="journal article" date="2014" name="Int. J. Syst. Evol. Microbiol.">
        <title>Complete genome sequence of Corynebacterium casei LMG S-19264T (=DSM 44701T), isolated from a smear-ripened cheese.</title>
        <authorList>
            <consortium name="US DOE Joint Genome Institute (JGI-PGF)"/>
            <person name="Walter F."/>
            <person name="Albersmeier A."/>
            <person name="Kalinowski J."/>
            <person name="Ruckert C."/>
        </authorList>
    </citation>
    <scope>NUCLEOTIDE SEQUENCE</scope>
    <source>
        <strain evidence="3">NBRC 110071</strain>
    </source>
</reference>
<dbReference type="SUPFAM" id="SSF48452">
    <property type="entry name" value="TPR-like"/>
    <property type="match status" value="1"/>
</dbReference>
<dbReference type="InterPro" id="IPR011990">
    <property type="entry name" value="TPR-like_helical_dom_sf"/>
</dbReference>
<dbReference type="InterPro" id="IPR019734">
    <property type="entry name" value="TPR_rpt"/>
</dbReference>
<dbReference type="Pfam" id="PF13847">
    <property type="entry name" value="Methyltransf_31"/>
    <property type="match status" value="1"/>
</dbReference>
<evidence type="ECO:0000313" key="4">
    <source>
        <dbReference type="Proteomes" id="UP001161389"/>
    </source>
</evidence>
<organism evidence="3 4">
    <name type="scientific">Litoribrevibacter albus</name>
    <dbReference type="NCBI Taxonomy" id="1473156"/>
    <lineage>
        <taxon>Bacteria</taxon>
        <taxon>Pseudomonadati</taxon>
        <taxon>Pseudomonadota</taxon>
        <taxon>Gammaproteobacteria</taxon>
        <taxon>Oceanospirillales</taxon>
        <taxon>Oceanospirillaceae</taxon>
        <taxon>Litoribrevibacter</taxon>
    </lineage>
</organism>
<dbReference type="Pfam" id="PF14559">
    <property type="entry name" value="TPR_19"/>
    <property type="match status" value="1"/>
</dbReference>
<evidence type="ECO:0000259" key="2">
    <source>
        <dbReference type="Pfam" id="PF13847"/>
    </source>
</evidence>
<dbReference type="Gene3D" id="1.25.40.10">
    <property type="entry name" value="Tetratricopeptide repeat domain"/>
    <property type="match status" value="1"/>
</dbReference>
<reference evidence="3" key="2">
    <citation type="submission" date="2023-01" db="EMBL/GenBank/DDBJ databases">
        <title>Draft genome sequence of Litoribrevibacter albus strain NBRC 110071.</title>
        <authorList>
            <person name="Sun Q."/>
            <person name="Mori K."/>
        </authorList>
    </citation>
    <scope>NUCLEOTIDE SEQUENCE</scope>
    <source>
        <strain evidence="3">NBRC 110071</strain>
    </source>
</reference>
<dbReference type="CDD" id="cd02440">
    <property type="entry name" value="AdoMet_MTases"/>
    <property type="match status" value="1"/>
</dbReference>
<feature type="repeat" description="TPR" evidence="1">
    <location>
        <begin position="67"/>
        <end position="100"/>
    </location>
</feature>
<dbReference type="RefSeq" id="WP_284382135.1">
    <property type="nucleotide sequence ID" value="NZ_BSNM01000015.1"/>
</dbReference>
<dbReference type="Gene3D" id="3.40.50.150">
    <property type="entry name" value="Vaccinia Virus protein VP39"/>
    <property type="match status" value="1"/>
</dbReference>
<feature type="domain" description="Methyltransferase" evidence="2">
    <location>
        <begin position="449"/>
        <end position="564"/>
    </location>
</feature>
<accession>A0AA37SD02</accession>
<comment type="caution">
    <text evidence="3">The sequence shown here is derived from an EMBL/GenBank/DDBJ whole genome shotgun (WGS) entry which is preliminary data.</text>
</comment>
<protein>
    <recommendedName>
        <fullName evidence="2">Methyltransferase domain-containing protein</fullName>
    </recommendedName>
</protein>
<feature type="repeat" description="TPR" evidence="1">
    <location>
        <begin position="101"/>
        <end position="134"/>
    </location>
</feature>
<gene>
    <name evidence="3" type="ORF">GCM10007876_27050</name>
</gene>
<proteinExistence type="predicted"/>
<keyword evidence="4" id="KW-1185">Reference proteome</keyword>
<dbReference type="PANTHER" id="PTHR43861:SF1">
    <property type="entry name" value="TRANS-ACONITATE 2-METHYLTRANSFERASE"/>
    <property type="match status" value="1"/>
</dbReference>
<dbReference type="PANTHER" id="PTHR43861">
    <property type="entry name" value="TRANS-ACONITATE 2-METHYLTRANSFERASE-RELATED"/>
    <property type="match status" value="1"/>
</dbReference>
<keyword evidence="1" id="KW-0802">TPR repeat</keyword>
<dbReference type="SUPFAM" id="SSF53335">
    <property type="entry name" value="S-adenosyl-L-methionine-dependent methyltransferases"/>
    <property type="match status" value="1"/>
</dbReference>
<dbReference type="Proteomes" id="UP001161389">
    <property type="component" value="Unassembled WGS sequence"/>
</dbReference>
<dbReference type="SMART" id="SM00028">
    <property type="entry name" value="TPR"/>
    <property type="match status" value="2"/>
</dbReference>